<dbReference type="EMBL" id="CP045798">
    <property type="protein sequence ID" value="QNB45414.1"/>
    <property type="molecule type" value="Genomic_DNA"/>
</dbReference>
<proteinExistence type="predicted"/>
<dbReference type="OrthoDB" id="1910492at2"/>
<gene>
    <name evidence="1" type="ORF">BR63_03235</name>
</gene>
<name>A0A7G6E010_THEFR</name>
<keyword evidence="2" id="KW-1185">Reference proteome</keyword>
<dbReference type="AlphaFoldDB" id="A0A7G6E010"/>
<reference evidence="1 2" key="1">
    <citation type="journal article" date="2019" name="Front. Microbiol.">
        <title>Thermoanaerosceptrum fracticalcis gen. nov. sp. nov., a Novel Fumarate-Fermenting Microorganism From a Deep Fractured Carbonate Aquifer of the US Great Basin.</title>
        <authorList>
            <person name="Hamilton-Brehm S.D."/>
            <person name="Stewart L.E."/>
            <person name="Zavarin M."/>
            <person name="Caldwell M."/>
            <person name="Lawson P.A."/>
            <person name="Onstott T.C."/>
            <person name="Grzymski J."/>
            <person name="Neveux I."/>
            <person name="Lollar B.S."/>
            <person name="Russell C.E."/>
            <person name="Moser D.P."/>
        </authorList>
    </citation>
    <scope>NUCLEOTIDE SEQUENCE [LARGE SCALE GENOMIC DNA]</scope>
    <source>
        <strain evidence="1 2">DRI-13</strain>
    </source>
</reference>
<evidence type="ECO:0000313" key="2">
    <source>
        <dbReference type="Proteomes" id="UP000515847"/>
    </source>
</evidence>
<evidence type="ECO:0000313" key="1">
    <source>
        <dbReference type="EMBL" id="QNB45414.1"/>
    </source>
</evidence>
<accession>A0A7G6E010</accession>
<dbReference type="KEGG" id="tfr:BR63_03235"/>
<dbReference type="Proteomes" id="UP000515847">
    <property type="component" value="Chromosome"/>
</dbReference>
<sequence length="65" mass="7740">MLYKITGEMYVTALVYFRREINGKLIEYHNDGNIIRFVIYETEEPIDPEILERYGLNAELITNLK</sequence>
<dbReference type="RefSeq" id="WP_034423040.1">
    <property type="nucleotide sequence ID" value="NZ_CP045798.1"/>
</dbReference>
<protein>
    <submittedName>
        <fullName evidence="1">Uncharacterized protein</fullName>
    </submittedName>
</protein>
<organism evidence="1 2">
    <name type="scientific">Thermanaerosceptrum fracticalcis</name>
    <dbReference type="NCBI Taxonomy" id="1712410"/>
    <lineage>
        <taxon>Bacteria</taxon>
        <taxon>Bacillati</taxon>
        <taxon>Bacillota</taxon>
        <taxon>Clostridia</taxon>
        <taxon>Eubacteriales</taxon>
        <taxon>Peptococcaceae</taxon>
        <taxon>Thermanaerosceptrum</taxon>
    </lineage>
</organism>